<protein>
    <submittedName>
        <fullName evidence="1">Putative monovalent cation/H+ antiporter subunit C domain protein</fullName>
    </submittedName>
</protein>
<gene>
    <name evidence="1" type="ORF">RFEPED_0394</name>
</gene>
<organism evidence="1 2">
    <name type="scientific">Rickettsia felis str. Pedreira</name>
    <dbReference type="NCBI Taxonomy" id="1359196"/>
    <lineage>
        <taxon>Bacteria</taxon>
        <taxon>Pseudomonadati</taxon>
        <taxon>Pseudomonadota</taxon>
        <taxon>Alphaproteobacteria</taxon>
        <taxon>Rickettsiales</taxon>
        <taxon>Rickettsiaceae</taxon>
        <taxon>Rickettsieae</taxon>
        <taxon>Rickettsia</taxon>
        <taxon>spotted fever group</taxon>
    </lineage>
</organism>
<dbReference type="AlphaFoldDB" id="A0A0F3MQG2"/>
<name>A0A0F3MQG2_RICFI</name>
<sequence length="82" mass="9356">MQIVVITRAKVIKRKDIIESKAPNKGNNICMIGKWLARIMEVYSPSSLRAAVGCVAIPSNVLRLLRQLLRNFLAMTIWYRIT</sequence>
<accession>A0A0F3MQG2</accession>
<dbReference type="RefSeq" id="WP_162180261.1">
    <property type="nucleotide sequence ID" value="NZ_LANQ01000001.1"/>
</dbReference>
<dbReference type="Proteomes" id="UP000033475">
    <property type="component" value="Unassembled WGS sequence"/>
</dbReference>
<evidence type="ECO:0000313" key="1">
    <source>
        <dbReference type="EMBL" id="KJV58023.1"/>
    </source>
</evidence>
<comment type="caution">
    <text evidence="1">The sequence shown here is derived from an EMBL/GenBank/DDBJ whole genome shotgun (WGS) entry which is preliminary data.</text>
</comment>
<dbReference type="PATRIC" id="fig|1359196.3.peg.376"/>
<reference evidence="1 2" key="1">
    <citation type="submission" date="2015-01" db="EMBL/GenBank/DDBJ databases">
        <title>Genome Sequencing of Rickettsiales.</title>
        <authorList>
            <person name="Daugherty S.C."/>
            <person name="Su Q."/>
            <person name="Abolude K."/>
            <person name="Beier-Sexton M."/>
            <person name="Carlyon J.A."/>
            <person name="Carter R."/>
            <person name="Day N.P."/>
            <person name="Dumler S.J."/>
            <person name="Dyachenko V."/>
            <person name="Godinez A."/>
            <person name="Kurtti T.J."/>
            <person name="Lichay M."/>
            <person name="Mullins K.E."/>
            <person name="Ott S."/>
            <person name="Pappas-Brown V."/>
            <person name="Paris D.H."/>
            <person name="Patel P."/>
            <person name="Richards A.L."/>
            <person name="Sadzewicz L."/>
            <person name="Sears K."/>
            <person name="Seidman D."/>
            <person name="Sengamalay N."/>
            <person name="Stenos J."/>
            <person name="Tallon L.J."/>
            <person name="Vincent G."/>
            <person name="Fraser C.M."/>
            <person name="Munderloh U."/>
            <person name="Dunning-Hotopp J.C."/>
        </authorList>
    </citation>
    <scope>NUCLEOTIDE SEQUENCE [LARGE SCALE GENOMIC DNA]</scope>
    <source>
        <strain evidence="1 2">Pedreira</strain>
    </source>
</reference>
<proteinExistence type="predicted"/>
<dbReference type="EMBL" id="LANQ01000001">
    <property type="protein sequence ID" value="KJV58023.1"/>
    <property type="molecule type" value="Genomic_DNA"/>
</dbReference>
<evidence type="ECO:0000313" key="2">
    <source>
        <dbReference type="Proteomes" id="UP000033475"/>
    </source>
</evidence>